<evidence type="ECO:0000313" key="1">
    <source>
        <dbReference type="EMBL" id="GAP37738.1"/>
    </source>
</evidence>
<dbReference type="STRING" id="1547922.ISF6_3683"/>
<comment type="caution">
    <text evidence="1">The sequence shown here is derived from an EMBL/GenBank/DDBJ whole genome shotgun (WGS) entry which is preliminary data.</text>
</comment>
<keyword evidence="2" id="KW-1185">Reference proteome</keyword>
<name>A0A0K8P4X6_PISS1</name>
<dbReference type="AlphaFoldDB" id="A0A0K8P4X6"/>
<dbReference type="EMBL" id="BBYR01000056">
    <property type="protein sequence ID" value="GAP37738.1"/>
    <property type="molecule type" value="Genomic_DNA"/>
</dbReference>
<protein>
    <submittedName>
        <fullName evidence="1">CRISPR-associated protein, Csy2 family</fullName>
    </submittedName>
</protein>
<reference evidence="1 2" key="2">
    <citation type="journal article" date="2016" name="Science">
        <title>A bacterium that degrades and assimilates poly(ethylene terephthalate).</title>
        <authorList>
            <person name="Yoshida S."/>
            <person name="Hiraga K."/>
            <person name="Takehana T."/>
            <person name="Taniguchi I."/>
            <person name="Yamaji H."/>
            <person name="Maeda Y."/>
            <person name="Toyohara K."/>
            <person name="Miyamoto K."/>
            <person name="Kimura Y."/>
            <person name="Oda K."/>
        </authorList>
    </citation>
    <scope>NUCLEOTIDE SEQUENCE [LARGE SCALE GENOMIC DNA]</scope>
    <source>
        <strain evidence="2">NBRC 110686 / TISTR 2288 / 201-F6</strain>
    </source>
</reference>
<sequence>MSTCPTFDHLVVLPRLRIQNANAISSPSIHGFPSMTAFLGLSWALQRKARQAGLDASFVAVGVVCHDYQEQVYREGRLRFCLTRNPLDKDGGTAAIVEEGRIHLCISLVFAVRSPRWLAAPDRSSAEADLKLLADMLAGMRVAGGSCLPSDGEGRRHRPVVLSWTGTSDDRADGFRRVRQLLLPGFALVLRDELVDARLAELRTTRPDSSRLDAWLSMSRVNWRWRPPAAGQEAAEPGSWQHDRKSLGWVVPIPVGYGALGEVHAPGAVAKARDATTPFRFVETVYSIGQWLAPHQLDSAEQLLWYSDHDRTTGLYRCRNDFGSNASPQAIAWGDDD</sequence>
<proteinExistence type="predicted"/>
<dbReference type="Pfam" id="PF09614">
    <property type="entry name" value="Cas_Csy2"/>
    <property type="match status" value="1"/>
</dbReference>
<organism evidence="1 2">
    <name type="scientific">Piscinibacter sakaiensis</name>
    <name type="common">Ideonella sakaiensis</name>
    <dbReference type="NCBI Taxonomy" id="1547922"/>
    <lineage>
        <taxon>Bacteria</taxon>
        <taxon>Pseudomonadati</taxon>
        <taxon>Pseudomonadota</taxon>
        <taxon>Betaproteobacteria</taxon>
        <taxon>Burkholderiales</taxon>
        <taxon>Sphaerotilaceae</taxon>
        <taxon>Piscinibacter</taxon>
    </lineage>
</organism>
<dbReference type="CDD" id="cd09736">
    <property type="entry name" value="Csy2_I-F"/>
    <property type="match status" value="1"/>
</dbReference>
<dbReference type="InterPro" id="IPR013398">
    <property type="entry name" value="CRISPR-assoc_prot_Csy2"/>
</dbReference>
<accession>A0A0K8P4X6</accession>
<dbReference type="Proteomes" id="UP000037660">
    <property type="component" value="Unassembled WGS sequence"/>
</dbReference>
<dbReference type="NCBIfam" id="TIGR02565">
    <property type="entry name" value="cas_Csy2"/>
    <property type="match status" value="1"/>
</dbReference>
<reference evidence="2" key="1">
    <citation type="submission" date="2015-07" db="EMBL/GenBank/DDBJ databases">
        <title>Discovery of a poly(ethylene terephthalate assimilation.</title>
        <authorList>
            <person name="Yoshida S."/>
            <person name="Hiraga K."/>
            <person name="Takehana T."/>
            <person name="Taniguchi I."/>
            <person name="Yamaji H."/>
            <person name="Maeda Y."/>
            <person name="Toyohara K."/>
            <person name="Miyamoto K."/>
            <person name="Kimura Y."/>
            <person name="Oda K."/>
        </authorList>
    </citation>
    <scope>NUCLEOTIDE SEQUENCE [LARGE SCALE GENOMIC DNA]</scope>
    <source>
        <strain evidence="2">NBRC 110686 / TISTR 2288 / 201-F6</strain>
    </source>
</reference>
<evidence type="ECO:0000313" key="2">
    <source>
        <dbReference type="Proteomes" id="UP000037660"/>
    </source>
</evidence>
<dbReference type="OrthoDB" id="1550641at2"/>
<gene>
    <name evidence="1" type="ORF">ISF6_3683</name>
</gene>